<organism evidence="1 2">
    <name type="scientific">Pyrocoelia pectoralis</name>
    <dbReference type="NCBI Taxonomy" id="417401"/>
    <lineage>
        <taxon>Eukaryota</taxon>
        <taxon>Metazoa</taxon>
        <taxon>Ecdysozoa</taxon>
        <taxon>Arthropoda</taxon>
        <taxon>Hexapoda</taxon>
        <taxon>Insecta</taxon>
        <taxon>Pterygota</taxon>
        <taxon>Neoptera</taxon>
        <taxon>Endopterygota</taxon>
        <taxon>Coleoptera</taxon>
        <taxon>Polyphaga</taxon>
        <taxon>Elateriformia</taxon>
        <taxon>Elateroidea</taxon>
        <taxon>Lampyridae</taxon>
        <taxon>Lampyrinae</taxon>
        <taxon>Pyrocoelia</taxon>
    </lineage>
</organism>
<proteinExistence type="predicted"/>
<dbReference type="EMBL" id="JAVRBK010000006">
    <property type="protein sequence ID" value="KAK5642681.1"/>
    <property type="molecule type" value="Genomic_DNA"/>
</dbReference>
<sequence>MENCVNPNINQSSLVNSIPIKGLDYLSTKIEIISKLDHKILKADRSILQRLLAATSAGRTVDLDAILQHELLPVPIALAEMNGCLRTGNKALLAQIMLNDISVKTSMSEVDLGFNATLILDAMAIVNAIGKPPGATEFGHIGIAFVSAVLRAGEHYSRIDVLFDRYYPQSITAGTRAKGAGVNILLMEVLLNANGLSVLEGVLITLL</sequence>
<keyword evidence="2" id="KW-1185">Reference proteome</keyword>
<accession>A0AAN7ZLE5</accession>
<dbReference type="Proteomes" id="UP001329430">
    <property type="component" value="Chromosome 6"/>
</dbReference>
<dbReference type="AlphaFoldDB" id="A0AAN7ZLE5"/>
<evidence type="ECO:0000313" key="2">
    <source>
        <dbReference type="Proteomes" id="UP001329430"/>
    </source>
</evidence>
<evidence type="ECO:0000313" key="1">
    <source>
        <dbReference type="EMBL" id="KAK5642681.1"/>
    </source>
</evidence>
<gene>
    <name evidence="1" type="ORF">RI129_008848</name>
</gene>
<comment type="caution">
    <text evidence="1">The sequence shown here is derived from an EMBL/GenBank/DDBJ whole genome shotgun (WGS) entry which is preliminary data.</text>
</comment>
<name>A0AAN7ZLE5_9COLE</name>
<protein>
    <submittedName>
        <fullName evidence="1">Uncharacterized protein</fullName>
    </submittedName>
</protein>
<reference evidence="1 2" key="1">
    <citation type="journal article" date="2024" name="Insects">
        <title>An Improved Chromosome-Level Genome Assembly of the Firefly Pyrocoelia pectoralis.</title>
        <authorList>
            <person name="Fu X."/>
            <person name="Meyer-Rochow V.B."/>
            <person name="Ballantyne L."/>
            <person name="Zhu X."/>
        </authorList>
    </citation>
    <scope>NUCLEOTIDE SEQUENCE [LARGE SCALE GENOMIC DNA]</scope>
    <source>
        <strain evidence="1">XCY_ONT2</strain>
    </source>
</reference>